<dbReference type="Proteomes" id="UP000002233">
    <property type="component" value="Chromosome"/>
</dbReference>
<evidence type="ECO:0000313" key="3">
    <source>
        <dbReference type="Proteomes" id="UP000002233"/>
    </source>
</evidence>
<feature type="transmembrane region" description="Helical" evidence="1">
    <location>
        <begin position="15"/>
        <end position="32"/>
    </location>
</feature>
<sequence>MQWSLLGGGLLHKEYVFMLVLSWHQLFWFIGARYDEYAGEQADGSPEKIQKQEYQRELLFVQCSI</sequence>
<protein>
    <submittedName>
        <fullName evidence="2">Uncharacterized protein</fullName>
    </submittedName>
</protein>
<evidence type="ECO:0000313" key="2">
    <source>
        <dbReference type="EMBL" id="ADM38630.1"/>
    </source>
</evidence>
<reference evidence="2 3" key="2">
    <citation type="journal article" date="2011" name="Microbiology">
        <title>The genome sequence of Bacillus subtilis subsp. spizizenii W23: insights into speciation within the B. subtilis complex and into the history of B. subtilis genetics.</title>
        <authorList>
            <person name="Zeigler D.R."/>
        </authorList>
    </citation>
    <scope>NUCLEOTIDE SEQUENCE [LARGE SCALE GENOMIC DNA]</scope>
    <source>
        <strain evidence="3">ATCC 23059 / NRRL B-14472 / W23</strain>
    </source>
</reference>
<dbReference type="AlphaFoldDB" id="E0TTV7"/>
<keyword evidence="1" id="KW-1133">Transmembrane helix</keyword>
<dbReference type="EMBL" id="CP002183">
    <property type="protein sequence ID" value="ADM38630.1"/>
    <property type="molecule type" value="Genomic_DNA"/>
</dbReference>
<name>E0TTV7_BACSH</name>
<keyword evidence="1" id="KW-0472">Membrane</keyword>
<dbReference type="KEGG" id="bss:BSUW23_12960"/>
<organism evidence="2 3">
    <name type="scientific">Bacillus spizizenii (strain ATCC 23059 / NRRL B-14472 / W23)</name>
    <name type="common">Bacillus subtilis subsp. spizizenii</name>
    <dbReference type="NCBI Taxonomy" id="655816"/>
    <lineage>
        <taxon>Bacteria</taxon>
        <taxon>Bacillati</taxon>
        <taxon>Bacillota</taxon>
        <taxon>Bacilli</taxon>
        <taxon>Bacillales</taxon>
        <taxon>Bacillaceae</taxon>
        <taxon>Bacillus</taxon>
    </lineage>
</organism>
<proteinExistence type="predicted"/>
<evidence type="ECO:0000256" key="1">
    <source>
        <dbReference type="SAM" id="Phobius"/>
    </source>
</evidence>
<dbReference type="HOGENOM" id="CLU_2840752_0_0_9"/>
<accession>E0TTV7</accession>
<reference key="1">
    <citation type="submission" date="2010-08" db="EMBL/GenBank/DDBJ databases">
        <authorList>
            <person name="Zeigler D.R."/>
        </authorList>
    </citation>
    <scope>NUCLEOTIDE SEQUENCE</scope>
    <source>
        <strain>W23</strain>
    </source>
</reference>
<keyword evidence="1" id="KW-0812">Transmembrane</keyword>
<gene>
    <name evidence="2" type="ordered locus">BSUW23_12960</name>
</gene>